<dbReference type="EMBL" id="KE145368">
    <property type="protein sequence ID" value="EPE28298.1"/>
    <property type="molecule type" value="Genomic_DNA"/>
</dbReference>
<evidence type="ECO:0000313" key="3">
    <source>
        <dbReference type="Proteomes" id="UP000016922"/>
    </source>
</evidence>
<accession>S3DPE2</accession>
<dbReference type="RefSeq" id="XP_008084206.1">
    <property type="nucleotide sequence ID" value="XM_008086015.1"/>
</dbReference>
<dbReference type="KEGG" id="glz:GLAREA_09418"/>
<dbReference type="Proteomes" id="UP000016922">
    <property type="component" value="Unassembled WGS sequence"/>
</dbReference>
<feature type="region of interest" description="Disordered" evidence="1">
    <location>
        <begin position="23"/>
        <end position="53"/>
    </location>
</feature>
<dbReference type="AlphaFoldDB" id="S3DPE2"/>
<organism evidence="2 3">
    <name type="scientific">Glarea lozoyensis (strain ATCC 20868 / MF5171)</name>
    <dbReference type="NCBI Taxonomy" id="1116229"/>
    <lineage>
        <taxon>Eukaryota</taxon>
        <taxon>Fungi</taxon>
        <taxon>Dikarya</taxon>
        <taxon>Ascomycota</taxon>
        <taxon>Pezizomycotina</taxon>
        <taxon>Leotiomycetes</taxon>
        <taxon>Helotiales</taxon>
        <taxon>Helotiaceae</taxon>
        <taxon>Glarea</taxon>
    </lineage>
</organism>
<evidence type="ECO:0000256" key="1">
    <source>
        <dbReference type="SAM" id="MobiDB-lite"/>
    </source>
</evidence>
<dbReference type="GeneID" id="19468466"/>
<protein>
    <submittedName>
        <fullName evidence="2">Uncharacterized protein</fullName>
    </submittedName>
</protein>
<proteinExistence type="predicted"/>
<dbReference type="HOGENOM" id="CLU_1151888_0_0_1"/>
<gene>
    <name evidence="2" type="ORF">GLAREA_09418</name>
</gene>
<keyword evidence="3" id="KW-1185">Reference proteome</keyword>
<feature type="compositionally biased region" description="Basic and acidic residues" evidence="1">
    <location>
        <begin position="23"/>
        <end position="43"/>
    </location>
</feature>
<evidence type="ECO:0000313" key="2">
    <source>
        <dbReference type="EMBL" id="EPE28298.1"/>
    </source>
</evidence>
<reference evidence="2 3" key="1">
    <citation type="journal article" date="2013" name="BMC Genomics">
        <title>Genomics-driven discovery of the pneumocandin biosynthetic gene cluster in the fungus Glarea lozoyensis.</title>
        <authorList>
            <person name="Chen L."/>
            <person name="Yue Q."/>
            <person name="Zhang X."/>
            <person name="Xiang M."/>
            <person name="Wang C."/>
            <person name="Li S."/>
            <person name="Che Y."/>
            <person name="Ortiz-Lopez F.J."/>
            <person name="Bills G.F."/>
            <person name="Liu X."/>
            <person name="An Z."/>
        </authorList>
    </citation>
    <scope>NUCLEOTIDE SEQUENCE [LARGE SCALE GENOMIC DNA]</scope>
    <source>
        <strain evidence="3">ATCC 20868 / MF5171</strain>
    </source>
</reference>
<name>S3DPE2_GLAL2</name>
<sequence>MKDIVAKILERISITDKIHENAASKSSDLKDEHHSSQRLDKNTHSGSKSFSEFCKKTPNKSPYLVEPKYRELEIYISTLDFRIGSLPKTTQQRWCQNFIGKRRRWIQTLIRYDEADRRSRDLNAYNHTILRSIQDLKNDGFTESHWRMVEMRHELACSIKVGRDLWFRKTLEWHNLQIQEETYTKKPRGLSAHLNDECTNHVPKVLQAIFFRKEIMDILMNPRPLADPLLGQVESSQLLGS</sequence>